<gene>
    <name evidence="3" type="ORF">ENV54_01795</name>
</gene>
<dbReference type="InterPro" id="IPR025110">
    <property type="entry name" value="AMP-bd_C"/>
</dbReference>
<accession>A0A7C4ETK9</accession>
<dbReference type="SUPFAM" id="SSF56801">
    <property type="entry name" value="Acetyl-CoA synthetase-like"/>
    <property type="match status" value="1"/>
</dbReference>
<dbReference type="PANTHER" id="PTHR43767:SF1">
    <property type="entry name" value="NONRIBOSOMAL PEPTIDE SYNTHASE PES1 (EUROFUNG)-RELATED"/>
    <property type="match status" value="1"/>
</dbReference>
<dbReference type="Pfam" id="PF00501">
    <property type="entry name" value="AMP-binding"/>
    <property type="match status" value="1"/>
</dbReference>
<comment type="caution">
    <text evidence="3">The sequence shown here is derived from an EMBL/GenBank/DDBJ whole genome shotgun (WGS) entry which is preliminary data.</text>
</comment>
<dbReference type="Pfam" id="PF13193">
    <property type="entry name" value="AMP-binding_C"/>
    <property type="match status" value="1"/>
</dbReference>
<protein>
    <submittedName>
        <fullName evidence="3">AMP-dependent synthetase</fullName>
    </submittedName>
</protein>
<dbReference type="AlphaFoldDB" id="A0A7C4ETK9"/>
<dbReference type="EMBL" id="DTGT01000058">
    <property type="protein sequence ID" value="HGH60013.1"/>
    <property type="molecule type" value="Genomic_DNA"/>
</dbReference>
<dbReference type="InterPro" id="IPR000873">
    <property type="entry name" value="AMP-dep_synth/lig_dom"/>
</dbReference>
<name>A0A7C4ETK9_9BACT</name>
<evidence type="ECO:0000259" key="2">
    <source>
        <dbReference type="Pfam" id="PF13193"/>
    </source>
</evidence>
<feature type="domain" description="AMP-dependent synthetase/ligase" evidence="1">
    <location>
        <begin position="33"/>
        <end position="422"/>
    </location>
</feature>
<dbReference type="PANTHER" id="PTHR43767">
    <property type="entry name" value="LONG-CHAIN-FATTY-ACID--COA LIGASE"/>
    <property type="match status" value="1"/>
</dbReference>
<evidence type="ECO:0000259" key="1">
    <source>
        <dbReference type="Pfam" id="PF00501"/>
    </source>
</evidence>
<dbReference type="PROSITE" id="PS00455">
    <property type="entry name" value="AMP_BINDING"/>
    <property type="match status" value="1"/>
</dbReference>
<dbReference type="InterPro" id="IPR050237">
    <property type="entry name" value="ATP-dep_AMP-bd_enzyme"/>
</dbReference>
<reference evidence="3" key="1">
    <citation type="journal article" date="2020" name="mSystems">
        <title>Genome- and Community-Level Interaction Insights into Carbon Utilization and Element Cycling Functions of Hydrothermarchaeota in Hydrothermal Sediment.</title>
        <authorList>
            <person name="Zhou Z."/>
            <person name="Liu Y."/>
            <person name="Xu W."/>
            <person name="Pan J."/>
            <person name="Luo Z.H."/>
            <person name="Li M."/>
        </authorList>
    </citation>
    <scope>NUCLEOTIDE SEQUENCE [LARGE SCALE GENOMIC DNA]</scope>
    <source>
        <strain evidence="3">SpSt-769</strain>
    </source>
</reference>
<dbReference type="GO" id="GO:0016878">
    <property type="term" value="F:acid-thiol ligase activity"/>
    <property type="evidence" value="ECO:0007669"/>
    <property type="project" value="UniProtKB-ARBA"/>
</dbReference>
<organism evidence="3">
    <name type="scientific">Desulfomonile tiedjei</name>
    <dbReference type="NCBI Taxonomy" id="2358"/>
    <lineage>
        <taxon>Bacteria</taxon>
        <taxon>Pseudomonadati</taxon>
        <taxon>Thermodesulfobacteriota</taxon>
        <taxon>Desulfomonilia</taxon>
        <taxon>Desulfomonilales</taxon>
        <taxon>Desulfomonilaceae</taxon>
        <taxon>Desulfomonile</taxon>
    </lineage>
</organism>
<dbReference type="Gene3D" id="3.30.300.30">
    <property type="match status" value="1"/>
</dbReference>
<sequence length="568" mass="62284">MTNNRIWWKSYGVELKDLDPKLFDVTLTDLMDAALKKHPEKPALIFMDHPITFGQLDEFGNKFANMLLAHGFKKGDVVGINLPNIPEYLIAWLGTLRAGCVCSGLSPLLSADEMEHQIRDSKAKGLVTLDISFETRVTAMASRLPELDLIVAANVGDFLPKIKQVLGKLLKKLPTGKVSNIPGKTVYEFKNVIQGKAFSVVPPSVKITPDDVAYLMYTGGTTGVPKGAMLTHRNNAAEWLVSVHTTGWDKNSGTVLSGFPLFHIAGLAFSAISLYVNWTQILVPDPRNTDFICNAIKKYKPFLICNVPSLYYALMSNPKFKKIDHSHITQCVSAASPFPPESQRQLESIIGAGKLIELYGMTELCGIAVINPVRGAKKLGSVGIPLANTDIKLVDPATNKEVGIGEPGELWVKSPMVMKGYFNNPEETRKALDENGYMHTGDVMVQDADGYLSIVDRTKDMMIVSGFKVFSTKIESILARHEAVQAIATVGVPNPDKPGSELVKAFVSIAPHHRLAGNKDAIVEDLTKFAKAHLAPFEAPKMWEIVDQLPLTSVGKIDKKALRQQARK</sequence>
<dbReference type="InterPro" id="IPR020845">
    <property type="entry name" value="AMP-binding_CS"/>
</dbReference>
<evidence type="ECO:0000313" key="3">
    <source>
        <dbReference type="EMBL" id="HGH60013.1"/>
    </source>
</evidence>
<dbReference type="Gene3D" id="3.40.50.12780">
    <property type="entry name" value="N-terminal domain of ligase-like"/>
    <property type="match status" value="1"/>
</dbReference>
<dbReference type="InterPro" id="IPR042099">
    <property type="entry name" value="ANL_N_sf"/>
</dbReference>
<dbReference type="InterPro" id="IPR045851">
    <property type="entry name" value="AMP-bd_C_sf"/>
</dbReference>
<feature type="domain" description="AMP-binding enzyme C-terminal" evidence="2">
    <location>
        <begin position="473"/>
        <end position="556"/>
    </location>
</feature>
<proteinExistence type="predicted"/>